<accession>A0A6P6RQ93</accession>
<name>A0A6P6RQ93_9EIME</name>
<feature type="region of interest" description="Disordered" evidence="1">
    <location>
        <begin position="88"/>
        <end position="122"/>
    </location>
</feature>
<evidence type="ECO:0000256" key="1">
    <source>
        <dbReference type="SAM" id="MobiDB-lite"/>
    </source>
</evidence>
<keyword evidence="2" id="KW-1185">Reference proteome</keyword>
<dbReference type="OrthoDB" id="10249045at2759"/>
<gene>
    <name evidence="3" type="primary">LOC34623211</name>
</gene>
<dbReference type="SUPFAM" id="SSF53187">
    <property type="entry name" value="Zn-dependent exopeptidases"/>
    <property type="match status" value="1"/>
</dbReference>
<dbReference type="AlphaFoldDB" id="A0A6P6RQ93"/>
<organism evidence="2 3">
    <name type="scientific">Cyclospora cayetanensis</name>
    <dbReference type="NCBI Taxonomy" id="88456"/>
    <lineage>
        <taxon>Eukaryota</taxon>
        <taxon>Sar</taxon>
        <taxon>Alveolata</taxon>
        <taxon>Apicomplexa</taxon>
        <taxon>Conoidasida</taxon>
        <taxon>Coccidia</taxon>
        <taxon>Eucoccidiorida</taxon>
        <taxon>Eimeriorina</taxon>
        <taxon>Eimeriidae</taxon>
        <taxon>Cyclospora</taxon>
    </lineage>
</organism>
<protein>
    <submittedName>
        <fullName evidence="3">Uncharacterized protein LOC34623211</fullName>
    </submittedName>
</protein>
<evidence type="ECO:0000313" key="2">
    <source>
        <dbReference type="Proteomes" id="UP000515125"/>
    </source>
</evidence>
<sequence length="1033" mass="112741">MCVPQTSFIGEAWCSARCGKSVRKQCASESEVLLSYRASFAVIAILFPQDSMKSLMQVAAAFDAAVATRKPSPPVFAEASAVAPIPKAQPKAASASSNGRVVATSGDAASGASPSPSGAVGTTSKATHAVASAVLDRLLQGKQPLPLTYGAIRSLLPMLQQRYPHLVRVRDAVEAFGLEDEVTGLMCGRATCQVPFIELGLRSAVNRSTPTLFYSGLVHGDEVVGPTVSVYLAALLASQFDVHAEVFYLLTNRLLVGGAFERYLFVGGITWHGGMRAIARPWGSYDHADPIGRGAFQSRRAPDDVAFAALGKWLQEAGGPSATEYMSPYLSEHFVALQRKQREELLQRLKREHSGSLLNVLLNDDSAEKTFKPPPHPYYPEGPIADLVYPVNGGLEDWAYSAAFQSYPNPISACLIRKRGSQTRHPRDAHSTDAYDFESEPFQDFNQLTASASWWPSLRGWGTPQGAPERSRNQVIPHEREGVRCAMYLVETHDDKNPKPTEYGKFPLSLARRPTLTDGLVARNVRIAFKLAEKVQPDILLLAAPAGYQAPGCIANFAIWPVGCQTLDSLRIVAKRGRCSDFVRKEERPLPAGISSEFGEDDHEVYELTSAWHSADVLNDELILQRSCRSAAPWQRSTGQKVEPLYQAWKKDQNEIYNDFSAAERDGLEFLRFKVPPETPSGEICMLLLGEFDKEWTETLKTADPSIEPQSWLVTSRAKNTRANAPKGAGILKSGREWIFPARSPSFPGNPTPVGIPIQIREDSIEAFATVSLSLPAREATASPRGGVAKKVILPVTEPCTVSLTFSGFLNDDPVFLNPYTRLLMPVMQLRHMRLQQQQPDRLPLPGATKGAGDVLLRIKPKRSRLPDGLLLVQVRRHDPHYSSSNDTSGLVHVALVSTGSSSAKKQQQQRRQLNRVLLQTDGEVRFAEGCCPDLLLRRQSDGWSFRAVLSTKTCGCGPGTAAVGVSVGIANSSSKSSNSSFSIGADEELLGATIYRGSPGAPRASASRLSYGVYSESPEQRSRVLHQLREQQ</sequence>
<reference evidence="3" key="1">
    <citation type="submission" date="2025-08" db="UniProtKB">
        <authorList>
            <consortium name="RefSeq"/>
        </authorList>
    </citation>
    <scope>IDENTIFICATION</scope>
</reference>
<dbReference type="GeneID" id="34623211"/>
<evidence type="ECO:0000313" key="3">
    <source>
        <dbReference type="RefSeq" id="XP_026189667.1"/>
    </source>
</evidence>
<feature type="non-terminal residue" evidence="3">
    <location>
        <position position="1033"/>
    </location>
</feature>
<dbReference type="RefSeq" id="XP_026189667.1">
    <property type="nucleotide sequence ID" value="XM_026333882.1"/>
</dbReference>
<dbReference type="Gene3D" id="3.40.630.10">
    <property type="entry name" value="Zn peptidases"/>
    <property type="match status" value="1"/>
</dbReference>
<dbReference type="Proteomes" id="UP000515125">
    <property type="component" value="Unplaced"/>
</dbReference>
<proteinExistence type="predicted"/>